<accession>A0A975PE25</accession>
<protein>
    <submittedName>
        <fullName evidence="4">3-oxoacid CoA-transferase subunit B</fullName>
    </submittedName>
</protein>
<dbReference type="InterPro" id="IPR004165">
    <property type="entry name" value="CoA_trans_fam_I"/>
</dbReference>
<keyword evidence="5" id="KW-1185">Reference proteome</keyword>
<evidence type="ECO:0000256" key="3">
    <source>
        <dbReference type="SAM" id="MobiDB-lite"/>
    </source>
</evidence>
<evidence type="ECO:0000256" key="1">
    <source>
        <dbReference type="ARBA" id="ARBA00007047"/>
    </source>
</evidence>
<name>A0A975PE25_9MICC</name>
<gene>
    <name evidence="4" type="ORF">KG104_14410</name>
</gene>
<dbReference type="Proteomes" id="UP000680588">
    <property type="component" value="Chromosome"/>
</dbReference>
<dbReference type="RefSeq" id="WP_207347883.1">
    <property type="nucleotide sequence ID" value="NZ_CP076456.1"/>
</dbReference>
<organism evidence="4 5">
    <name type="scientific">Arthrobacter sunyaminii</name>
    <dbReference type="NCBI Taxonomy" id="2816859"/>
    <lineage>
        <taxon>Bacteria</taxon>
        <taxon>Bacillati</taxon>
        <taxon>Actinomycetota</taxon>
        <taxon>Actinomycetes</taxon>
        <taxon>Micrococcales</taxon>
        <taxon>Micrococcaceae</taxon>
        <taxon>Arthrobacter</taxon>
    </lineage>
</organism>
<dbReference type="Pfam" id="PF01144">
    <property type="entry name" value="CoA_trans"/>
    <property type="match status" value="1"/>
</dbReference>
<dbReference type="PANTHER" id="PTHR13707">
    <property type="entry name" value="KETOACID-COENZYME A TRANSFERASE"/>
    <property type="match status" value="1"/>
</dbReference>
<feature type="region of interest" description="Disordered" evidence="3">
    <location>
        <begin position="1"/>
        <end position="25"/>
    </location>
</feature>
<dbReference type="Gene3D" id="3.40.1080.10">
    <property type="entry name" value="Glutaconate Coenzyme A-transferase"/>
    <property type="match status" value="1"/>
</dbReference>
<dbReference type="PANTHER" id="PTHR13707:SF57">
    <property type="entry name" value="SUCCINYL-COA:3-KETOACID COENZYME A TRANSFERASE SUBUNIT B-RELATED"/>
    <property type="match status" value="1"/>
</dbReference>
<dbReference type="NCBIfam" id="TIGR02428">
    <property type="entry name" value="pcaJ_scoB_fam"/>
    <property type="match status" value="1"/>
</dbReference>
<reference evidence="4" key="1">
    <citation type="submission" date="2021-06" db="EMBL/GenBank/DDBJ databases">
        <title>Novel species in genus Arthrobacter.</title>
        <authorList>
            <person name="Zhang G."/>
        </authorList>
    </citation>
    <scope>NUCLEOTIDE SEQUENCE</scope>
    <source>
        <strain evidence="4">Zg-ZUI122</strain>
    </source>
</reference>
<comment type="similarity">
    <text evidence="1">Belongs to the 3-oxoacid CoA-transferase subunit B family.</text>
</comment>
<dbReference type="EMBL" id="CP076456">
    <property type="protein sequence ID" value="QWQ35648.1"/>
    <property type="molecule type" value="Genomic_DNA"/>
</dbReference>
<evidence type="ECO:0000313" key="4">
    <source>
        <dbReference type="EMBL" id="QWQ35648.1"/>
    </source>
</evidence>
<evidence type="ECO:0000256" key="2">
    <source>
        <dbReference type="ARBA" id="ARBA00022679"/>
    </source>
</evidence>
<dbReference type="GO" id="GO:0008410">
    <property type="term" value="F:CoA-transferase activity"/>
    <property type="evidence" value="ECO:0007669"/>
    <property type="project" value="InterPro"/>
</dbReference>
<dbReference type="InterPro" id="IPR037171">
    <property type="entry name" value="NagB/RpiA_transferase-like"/>
</dbReference>
<dbReference type="InterPro" id="IPR012791">
    <property type="entry name" value="3-oxoacid_CoA-transf_B"/>
</dbReference>
<dbReference type="AlphaFoldDB" id="A0A975PE25"/>
<evidence type="ECO:0000313" key="5">
    <source>
        <dbReference type="Proteomes" id="UP000680588"/>
    </source>
</evidence>
<sequence length="239" mass="25224">MNFSIEGTRAEGTRAEGTAGGTETGDRLDKFQLAELVARDIAPGSYVNLGIGQPTLVSNYLMPEQKITLHTENGMLGMGPQAQGSQIDGDLINAGKIPVTELPGAAYFHHADSFAIMRGGHLDVCVLGAFQVSASGDLANWHTGAADAIPAVGGAMDLATGAKDVYVMMSLFTREGLSKLVRQCTYPLTGVGCVTRVYTNEAVFLLKEDGVHVRETHGISFEELAAVMDVPLIRDPAGT</sequence>
<dbReference type="KEGG" id="asun:KG104_14410"/>
<proteinExistence type="inferred from homology"/>
<dbReference type="SMART" id="SM00882">
    <property type="entry name" value="CoA_trans"/>
    <property type="match status" value="1"/>
</dbReference>
<keyword evidence="2" id="KW-0808">Transferase</keyword>
<dbReference type="SUPFAM" id="SSF100950">
    <property type="entry name" value="NagB/RpiA/CoA transferase-like"/>
    <property type="match status" value="1"/>
</dbReference>